<dbReference type="EC" id="3.5.1.44" evidence="5"/>
<evidence type="ECO:0000313" key="10">
    <source>
        <dbReference type="EMBL" id="HGH59845.1"/>
    </source>
</evidence>
<dbReference type="InterPro" id="IPR008248">
    <property type="entry name" value="CheB-like"/>
</dbReference>
<comment type="function">
    <text evidence="5">Involved in chemotaxis. Part of a chemotaxis signal transduction system that modulates chemotaxis in response to various stimuli. Catalyzes the demethylation of specific methylglutamate residues introduced into the chemoreceptors (methyl-accepting chemotaxis proteins or MCP) by CheR. Also mediates the irreversible deamidation of specific glutamine residues to glutamic acid.</text>
</comment>
<dbReference type="Gene3D" id="3.40.50.180">
    <property type="entry name" value="Methylesterase CheB, C-terminal domain"/>
    <property type="match status" value="1"/>
</dbReference>
<dbReference type="NCBIfam" id="NF001965">
    <property type="entry name" value="PRK00742.1"/>
    <property type="match status" value="1"/>
</dbReference>
<dbReference type="InterPro" id="IPR035909">
    <property type="entry name" value="CheB_C"/>
</dbReference>
<comment type="PTM">
    <text evidence="5">Phosphorylated by CheA. Phosphorylation of the N-terminal regulatory domain activates the methylesterase activity.</text>
</comment>
<dbReference type="AlphaFoldDB" id="A0A7C4ER51"/>
<evidence type="ECO:0000256" key="2">
    <source>
        <dbReference type="ARBA" id="ARBA00022500"/>
    </source>
</evidence>
<dbReference type="GO" id="GO:0005737">
    <property type="term" value="C:cytoplasm"/>
    <property type="evidence" value="ECO:0007669"/>
    <property type="project" value="UniProtKB-SubCell"/>
</dbReference>
<keyword evidence="2 5" id="KW-0145">Chemotaxis</keyword>
<dbReference type="EC" id="3.1.1.61" evidence="5"/>
<organism evidence="10">
    <name type="scientific">Desulfomonile tiedjei</name>
    <dbReference type="NCBI Taxonomy" id="2358"/>
    <lineage>
        <taxon>Bacteria</taxon>
        <taxon>Pseudomonadati</taxon>
        <taxon>Thermodesulfobacteriota</taxon>
        <taxon>Desulfomonilia</taxon>
        <taxon>Desulfomonilales</taxon>
        <taxon>Desulfomonilaceae</taxon>
        <taxon>Desulfomonile</taxon>
    </lineage>
</organism>
<dbReference type="PANTHER" id="PTHR42872:SF6">
    <property type="entry name" value="PROTEIN-GLUTAMATE METHYLESTERASE_PROTEIN-GLUTAMINE GLUTAMINASE"/>
    <property type="match status" value="1"/>
</dbReference>
<gene>
    <name evidence="5 10" type="primary">cheB</name>
    <name evidence="10" type="ORF">ENV54_00950</name>
</gene>
<name>A0A7C4ER51_9BACT</name>
<reference evidence="10" key="1">
    <citation type="journal article" date="2020" name="mSystems">
        <title>Genome- and Community-Level Interaction Insights into Carbon Utilization and Element Cycling Functions of Hydrothermarchaeota in Hydrothermal Sediment.</title>
        <authorList>
            <person name="Zhou Z."/>
            <person name="Liu Y."/>
            <person name="Xu W."/>
            <person name="Pan J."/>
            <person name="Luo Z.H."/>
            <person name="Li M."/>
        </authorList>
    </citation>
    <scope>NUCLEOTIDE SEQUENCE [LARGE SCALE GENOMIC DNA]</scope>
    <source>
        <strain evidence="10">SpSt-769</strain>
    </source>
</reference>
<dbReference type="GO" id="GO:0032259">
    <property type="term" value="P:methylation"/>
    <property type="evidence" value="ECO:0007669"/>
    <property type="project" value="UniProtKB-KW"/>
</dbReference>
<keyword evidence="10" id="KW-0808">Transferase</keyword>
<dbReference type="SUPFAM" id="SSF52172">
    <property type="entry name" value="CheY-like"/>
    <property type="match status" value="1"/>
</dbReference>
<dbReference type="InterPro" id="IPR000673">
    <property type="entry name" value="Sig_transdc_resp-reg_Me-estase"/>
</dbReference>
<protein>
    <recommendedName>
        <fullName evidence="5">Protein-glutamate methylesterase/protein-glutamine glutaminase</fullName>
        <ecNumber evidence="5">3.1.1.61</ecNumber>
        <ecNumber evidence="5">3.5.1.44</ecNumber>
    </recommendedName>
</protein>
<dbReference type="PANTHER" id="PTHR42872">
    <property type="entry name" value="PROTEIN-GLUTAMATE METHYLESTERASE/PROTEIN-GLUTAMINE GLUTAMINASE"/>
    <property type="match status" value="1"/>
</dbReference>
<comment type="catalytic activity">
    <reaction evidence="4 5">
        <text>[protein]-L-glutamate 5-O-methyl ester + H2O = L-glutamyl-[protein] + methanol + H(+)</text>
        <dbReference type="Rhea" id="RHEA:23236"/>
        <dbReference type="Rhea" id="RHEA-COMP:10208"/>
        <dbReference type="Rhea" id="RHEA-COMP:10311"/>
        <dbReference type="ChEBI" id="CHEBI:15377"/>
        <dbReference type="ChEBI" id="CHEBI:15378"/>
        <dbReference type="ChEBI" id="CHEBI:17790"/>
        <dbReference type="ChEBI" id="CHEBI:29973"/>
        <dbReference type="ChEBI" id="CHEBI:82795"/>
        <dbReference type="EC" id="3.1.1.61"/>
    </reaction>
</comment>
<sequence>MIKVLIVDDSAVVREVLRHIFGSDPDIEVVGAVTNGVEAVDFVSKTRPDVITMDIDMPKMGGFEATRKIMETNPVPIIILTASWDPHDVDKTWKAMEAGAVHALEKPLFVGDIDHSPDVQNLIQTVKLMSEVKVVRRWPKRPDVSPRRPVPENYASITGRDIDIIAIGASTGGPPAVKTILAPLPEAFPVPIVLVQHIAPNFSKSFVEWLDQASPLKVKLAFHGERMLPGHVYVSPDQCQMRVERSGRISLTSDEPENGLRPSVSYLFRSVAQVYGSKALGILLTGMGRDGAEELLLMKNLGATTIAQDKESSVVHGMPGEAIKLGGASFILPPGKIADMLTSFAHRRQLT</sequence>
<dbReference type="SUPFAM" id="SSF52738">
    <property type="entry name" value="Methylesterase CheB, C-terminal domain"/>
    <property type="match status" value="1"/>
</dbReference>
<feature type="domain" description="Response regulatory" evidence="8">
    <location>
        <begin position="3"/>
        <end position="121"/>
    </location>
</feature>
<dbReference type="NCBIfam" id="NF009206">
    <property type="entry name" value="PRK12555.1"/>
    <property type="match status" value="1"/>
</dbReference>
<proteinExistence type="inferred from homology"/>
<dbReference type="SMART" id="SM00448">
    <property type="entry name" value="REC"/>
    <property type="match status" value="1"/>
</dbReference>
<dbReference type="Pfam" id="PF01339">
    <property type="entry name" value="CheB_methylest"/>
    <property type="match status" value="1"/>
</dbReference>
<dbReference type="InterPro" id="IPR001789">
    <property type="entry name" value="Sig_transdc_resp-reg_receiver"/>
</dbReference>
<evidence type="ECO:0000256" key="6">
    <source>
        <dbReference type="PROSITE-ProRule" id="PRU00050"/>
    </source>
</evidence>
<feature type="active site" evidence="5 6">
    <location>
        <position position="290"/>
    </location>
</feature>
<keyword evidence="5 7" id="KW-0597">Phosphoprotein</keyword>
<comment type="catalytic activity">
    <reaction evidence="5">
        <text>L-glutaminyl-[protein] + H2O = L-glutamyl-[protein] + NH4(+)</text>
        <dbReference type="Rhea" id="RHEA:16441"/>
        <dbReference type="Rhea" id="RHEA-COMP:10207"/>
        <dbReference type="Rhea" id="RHEA-COMP:10208"/>
        <dbReference type="ChEBI" id="CHEBI:15377"/>
        <dbReference type="ChEBI" id="CHEBI:28938"/>
        <dbReference type="ChEBI" id="CHEBI:29973"/>
        <dbReference type="ChEBI" id="CHEBI:30011"/>
        <dbReference type="EC" id="3.5.1.44"/>
    </reaction>
</comment>
<dbReference type="Gene3D" id="3.40.50.2300">
    <property type="match status" value="1"/>
</dbReference>
<comment type="domain">
    <text evidence="5">Contains a C-terminal catalytic domain, and an N-terminal region which modulates catalytic activity.</text>
</comment>
<feature type="active site" evidence="5 6">
    <location>
        <position position="170"/>
    </location>
</feature>
<keyword evidence="1 5" id="KW-0963">Cytoplasm</keyword>
<accession>A0A7C4ER51</accession>
<evidence type="ECO:0000259" key="9">
    <source>
        <dbReference type="PROSITE" id="PS50122"/>
    </source>
</evidence>
<dbReference type="GO" id="GO:0006935">
    <property type="term" value="P:chemotaxis"/>
    <property type="evidence" value="ECO:0007669"/>
    <property type="project" value="UniProtKB-UniRule"/>
</dbReference>
<dbReference type="CDD" id="cd16432">
    <property type="entry name" value="CheB_Rec"/>
    <property type="match status" value="1"/>
</dbReference>
<feature type="domain" description="CheB-type methylesterase" evidence="9">
    <location>
        <begin position="158"/>
        <end position="348"/>
    </location>
</feature>
<dbReference type="PIRSF" id="PIRSF000876">
    <property type="entry name" value="RR_chemtxs_CheB"/>
    <property type="match status" value="1"/>
</dbReference>
<dbReference type="GO" id="GO:0008984">
    <property type="term" value="F:protein-glutamate methylesterase activity"/>
    <property type="evidence" value="ECO:0007669"/>
    <property type="project" value="UniProtKB-UniRule"/>
</dbReference>
<dbReference type="EMBL" id="DTGT01000027">
    <property type="protein sequence ID" value="HGH59845.1"/>
    <property type="molecule type" value="Genomic_DNA"/>
</dbReference>
<dbReference type="HAMAP" id="MF_00099">
    <property type="entry name" value="CheB_chemtxs"/>
    <property type="match status" value="1"/>
</dbReference>
<keyword evidence="3 5" id="KW-0378">Hydrolase</keyword>
<comment type="caution">
    <text evidence="10">The sequence shown here is derived from an EMBL/GenBank/DDBJ whole genome shotgun (WGS) entry which is preliminary data.</text>
</comment>
<dbReference type="CDD" id="cd17541">
    <property type="entry name" value="REC_CheB-like"/>
    <property type="match status" value="1"/>
</dbReference>
<evidence type="ECO:0000256" key="3">
    <source>
        <dbReference type="ARBA" id="ARBA00022801"/>
    </source>
</evidence>
<dbReference type="GO" id="GO:0050568">
    <property type="term" value="F:protein-glutamine glutaminase activity"/>
    <property type="evidence" value="ECO:0007669"/>
    <property type="project" value="UniProtKB-UniRule"/>
</dbReference>
<dbReference type="InterPro" id="IPR011006">
    <property type="entry name" value="CheY-like_superfamily"/>
</dbReference>
<dbReference type="PROSITE" id="PS50122">
    <property type="entry name" value="CHEB"/>
    <property type="match status" value="1"/>
</dbReference>
<feature type="modified residue" description="4-aspartylphosphate" evidence="5 7">
    <location>
        <position position="54"/>
    </location>
</feature>
<comment type="similarity">
    <text evidence="5">Belongs to the CheB family.</text>
</comment>
<evidence type="ECO:0000256" key="4">
    <source>
        <dbReference type="ARBA" id="ARBA00048267"/>
    </source>
</evidence>
<dbReference type="GO" id="GO:0000156">
    <property type="term" value="F:phosphorelay response regulator activity"/>
    <property type="evidence" value="ECO:0007669"/>
    <property type="project" value="InterPro"/>
</dbReference>
<dbReference type="PROSITE" id="PS50110">
    <property type="entry name" value="RESPONSE_REGULATORY"/>
    <property type="match status" value="1"/>
</dbReference>
<evidence type="ECO:0000259" key="8">
    <source>
        <dbReference type="PROSITE" id="PS50110"/>
    </source>
</evidence>
<dbReference type="GO" id="GO:0008168">
    <property type="term" value="F:methyltransferase activity"/>
    <property type="evidence" value="ECO:0007669"/>
    <property type="project" value="UniProtKB-KW"/>
</dbReference>
<evidence type="ECO:0000256" key="5">
    <source>
        <dbReference type="HAMAP-Rule" id="MF_00099"/>
    </source>
</evidence>
<evidence type="ECO:0000256" key="7">
    <source>
        <dbReference type="PROSITE-ProRule" id="PRU00169"/>
    </source>
</evidence>
<evidence type="ECO:0000256" key="1">
    <source>
        <dbReference type="ARBA" id="ARBA00022490"/>
    </source>
</evidence>
<dbReference type="Pfam" id="PF00072">
    <property type="entry name" value="Response_reg"/>
    <property type="match status" value="1"/>
</dbReference>
<feature type="active site" evidence="5 6">
    <location>
        <position position="197"/>
    </location>
</feature>
<keyword evidence="10" id="KW-0489">Methyltransferase</keyword>
<comment type="subcellular location">
    <subcellularLocation>
        <location evidence="5">Cytoplasm</location>
    </subcellularLocation>
</comment>